<feature type="binding site" evidence="9">
    <location>
        <position position="83"/>
    </location>
    <ligand>
        <name>chlorophyll a</name>
        <dbReference type="ChEBI" id="CHEBI:58416"/>
        <label>1</label>
    </ligand>
</feature>
<evidence type="ECO:0000256" key="5">
    <source>
        <dbReference type="ARBA" id="ARBA00022528"/>
    </source>
</evidence>
<feature type="binding site" evidence="9">
    <location>
        <position position="192"/>
    </location>
    <ligand>
        <name>chlorophyll a</name>
        <dbReference type="ChEBI" id="CHEBI:58416"/>
        <label>1</label>
    </ligand>
</feature>
<feature type="chain" id="PRO_5003096262" evidence="10">
    <location>
        <begin position="21"/>
        <end position="224"/>
    </location>
</feature>
<feature type="binding site" description="axial binding residue" evidence="9">
    <location>
        <position position="47"/>
    </location>
    <ligand>
        <name>chlorophyll b</name>
        <dbReference type="ChEBI" id="CHEBI:61721"/>
        <label>1</label>
    </ligand>
    <ligandPart>
        <name>Mg</name>
        <dbReference type="ChEBI" id="CHEBI:25107"/>
    </ligandPart>
</feature>
<proteinExistence type="inferred from homology"/>
<dbReference type="GO" id="GO:0016020">
    <property type="term" value="C:membrane"/>
    <property type="evidence" value="ECO:0007669"/>
    <property type="project" value="InterPro"/>
</dbReference>
<feature type="binding site" evidence="9">
    <location>
        <position position="193"/>
    </location>
    <ligand>
        <name>chlorophyll a</name>
        <dbReference type="ChEBI" id="CHEBI:58416"/>
        <label>1</label>
    </ligand>
</feature>
<keyword evidence="9" id="KW-0157">Chromophore</keyword>
<evidence type="ECO:0000256" key="6">
    <source>
        <dbReference type="ARBA" id="ARBA00022531"/>
    </source>
</evidence>
<keyword evidence="9" id="KW-0148">Chlorophyll</keyword>
<keyword evidence="10" id="KW-0732">Signal</keyword>
<evidence type="ECO:0000256" key="10">
    <source>
        <dbReference type="SAM" id="SignalP"/>
    </source>
</evidence>
<keyword evidence="12" id="KW-1185">Reference proteome</keyword>
<gene>
    <name evidence="11" type="primary">LHCP14</name>
    <name evidence="11" type="ORF">Esi_0085_0021</name>
</gene>
<keyword evidence="5" id="KW-0150">Chloroplast</keyword>
<dbReference type="STRING" id="2880.D7G7Q9"/>
<dbReference type="Proteomes" id="UP000002630">
    <property type="component" value="Linkage Group LG16"/>
</dbReference>
<dbReference type="EMBL" id="FN649741">
    <property type="protein sequence ID" value="CBJ27790.1"/>
    <property type="molecule type" value="Genomic_DNA"/>
</dbReference>
<feature type="binding site" evidence="9">
    <location>
        <position position="210"/>
    </location>
    <ligand>
        <name>chlorophyll a</name>
        <dbReference type="ChEBI" id="CHEBI:58416"/>
        <label>1</label>
    </ligand>
</feature>
<dbReference type="GO" id="GO:0009507">
    <property type="term" value="C:chloroplast"/>
    <property type="evidence" value="ECO:0007669"/>
    <property type="project" value="UniProtKB-SubCell"/>
</dbReference>
<comment type="similarity">
    <text evidence="3">Belongs to the fucoxanthin chlorophyll protein family.</text>
</comment>
<evidence type="ECO:0000256" key="1">
    <source>
        <dbReference type="ARBA" id="ARBA00004022"/>
    </source>
</evidence>
<dbReference type="OrthoDB" id="423598at2759"/>
<sequence>MVASQMFLGTAAALIASSTAFVAPVAVRSAAPASAASALKMSAGSDYVATLPGAPFSDGKIFDPLSLSDGAAPGDIKKWREAEIKHGRVAMLASLGILVAEEYHPLFMGKDFIGPAIIHFQEISAQFPEFWAFSLLGMAFIEYNTIMTAFDTPSAVTGEGGLKEDYIPGDLGFDPLNLKPDGEAALDVMKTKELNNGRLAMIGIAGMLAQELVNGQDILPNFFF</sequence>
<dbReference type="Gene3D" id="1.10.3460.10">
    <property type="entry name" value="Chlorophyll a/b binding protein domain"/>
    <property type="match status" value="1"/>
</dbReference>
<evidence type="ECO:0000256" key="9">
    <source>
        <dbReference type="PIRSR" id="PIRSR601344-1"/>
    </source>
</evidence>
<name>D7G7Q9_ECTSI</name>
<dbReference type="EMBL" id="FN649086">
    <property type="protein sequence ID" value="CBJ27790.1"/>
    <property type="molecule type" value="Genomic_DNA"/>
</dbReference>
<evidence type="ECO:0000313" key="11">
    <source>
        <dbReference type="EMBL" id="CBJ27790.1"/>
    </source>
</evidence>
<dbReference type="InParanoid" id="D7G7Q9"/>
<keyword evidence="8" id="KW-0437">Light-harvesting polypeptide</keyword>
<keyword evidence="7" id="KW-0934">Plastid</keyword>
<comment type="subunit">
    <text evidence="4">The LHC complex of chromophytic algae is composed of fucoxanthin, chlorophyll A and C bound non-covalently by fucoxanthin chlorophyll proteins (FCPs). The ratio of pigments in this LHC is; fucoxanthin: chlorophyll C: chlorophyll A; (0.6-1): (0.1-0.3): (1).</text>
</comment>
<dbReference type="eggNOG" id="ENOG502S15M">
    <property type="taxonomic scope" value="Eukaryota"/>
</dbReference>
<feature type="binding site" description="axial binding residue" evidence="9">
    <location>
        <position position="88"/>
    </location>
    <ligand>
        <name>chlorophyll b</name>
        <dbReference type="ChEBI" id="CHEBI:61721"/>
        <label>1</label>
    </ligand>
    <ligandPart>
        <name>Mg</name>
        <dbReference type="ChEBI" id="CHEBI:25107"/>
    </ligandPart>
</feature>
<evidence type="ECO:0000256" key="3">
    <source>
        <dbReference type="ARBA" id="ARBA00005933"/>
    </source>
</evidence>
<feature type="binding site" evidence="9">
    <location>
        <position position="86"/>
    </location>
    <ligand>
        <name>chlorophyll a</name>
        <dbReference type="ChEBI" id="CHEBI:58416"/>
        <label>1</label>
    </ligand>
</feature>
<dbReference type="GO" id="GO:0030076">
    <property type="term" value="C:light-harvesting complex"/>
    <property type="evidence" value="ECO:0007669"/>
    <property type="project" value="UniProtKB-KW"/>
</dbReference>
<dbReference type="OMA" id="DYTPGDY"/>
<dbReference type="GO" id="GO:0016168">
    <property type="term" value="F:chlorophyll binding"/>
    <property type="evidence" value="ECO:0007669"/>
    <property type="project" value="UniProtKB-KW"/>
</dbReference>
<feature type="binding site" evidence="9">
    <location>
        <position position="68"/>
    </location>
    <ligand>
        <name>chlorophyll a</name>
        <dbReference type="ChEBI" id="CHEBI:58416"/>
        <label>1</label>
    </ligand>
</feature>
<dbReference type="SUPFAM" id="SSF103511">
    <property type="entry name" value="Chlorophyll a-b binding protein"/>
    <property type="match status" value="1"/>
</dbReference>
<evidence type="ECO:0000256" key="7">
    <source>
        <dbReference type="ARBA" id="ARBA00022640"/>
    </source>
</evidence>
<evidence type="ECO:0000313" key="12">
    <source>
        <dbReference type="Proteomes" id="UP000002630"/>
    </source>
</evidence>
<dbReference type="InterPro" id="IPR001344">
    <property type="entry name" value="Chloro_AB-bd_pln"/>
</dbReference>
<keyword evidence="6" id="KW-0602">Photosynthesis</keyword>
<evidence type="ECO:0000256" key="2">
    <source>
        <dbReference type="ARBA" id="ARBA00004229"/>
    </source>
</evidence>
<organism evidence="11 12">
    <name type="scientific">Ectocarpus siliculosus</name>
    <name type="common">Brown alga</name>
    <name type="synonym">Conferva siliculosa</name>
    <dbReference type="NCBI Taxonomy" id="2880"/>
    <lineage>
        <taxon>Eukaryota</taxon>
        <taxon>Sar</taxon>
        <taxon>Stramenopiles</taxon>
        <taxon>Ochrophyta</taxon>
        <taxon>PX clade</taxon>
        <taxon>Phaeophyceae</taxon>
        <taxon>Ectocarpales</taxon>
        <taxon>Ectocarpaceae</taxon>
        <taxon>Ectocarpus</taxon>
    </lineage>
</organism>
<dbReference type="InterPro" id="IPR022796">
    <property type="entry name" value="Chloroa_b-bind"/>
</dbReference>
<dbReference type="AlphaFoldDB" id="D7G7Q9"/>
<evidence type="ECO:0000256" key="8">
    <source>
        <dbReference type="ARBA" id="ARBA00023243"/>
    </source>
</evidence>
<feature type="binding site" evidence="9">
    <location>
        <position position="196"/>
    </location>
    <ligand>
        <name>chlorophyll a</name>
        <dbReference type="ChEBI" id="CHEBI:58416"/>
        <label>1</label>
    </ligand>
</feature>
<dbReference type="PANTHER" id="PTHR21649">
    <property type="entry name" value="CHLOROPHYLL A/B BINDING PROTEIN"/>
    <property type="match status" value="1"/>
</dbReference>
<evidence type="ECO:0000256" key="4">
    <source>
        <dbReference type="ARBA" id="ARBA00011623"/>
    </source>
</evidence>
<feature type="binding site" evidence="9">
    <location>
        <position position="198"/>
    </location>
    <ligand>
        <name>chlorophyll a</name>
        <dbReference type="ChEBI" id="CHEBI:58416"/>
        <label>1</label>
    </ligand>
</feature>
<dbReference type="GO" id="GO:0009765">
    <property type="term" value="P:photosynthesis, light harvesting"/>
    <property type="evidence" value="ECO:0007669"/>
    <property type="project" value="InterPro"/>
</dbReference>
<accession>D7G7Q9</accession>
<reference evidence="11 12" key="1">
    <citation type="journal article" date="2010" name="Nature">
        <title>The Ectocarpus genome and the independent evolution of multicellularity in brown algae.</title>
        <authorList>
            <person name="Cock J.M."/>
            <person name="Sterck L."/>
            <person name="Rouze P."/>
            <person name="Scornet D."/>
            <person name="Allen A.E."/>
            <person name="Amoutzias G."/>
            <person name="Anthouard V."/>
            <person name="Artiguenave F."/>
            <person name="Aury J.M."/>
            <person name="Badger J.H."/>
            <person name="Beszteri B."/>
            <person name="Billiau K."/>
            <person name="Bonnet E."/>
            <person name="Bothwell J.H."/>
            <person name="Bowler C."/>
            <person name="Boyen C."/>
            <person name="Brownlee C."/>
            <person name="Carrano C.J."/>
            <person name="Charrier B."/>
            <person name="Cho G.Y."/>
            <person name="Coelho S.M."/>
            <person name="Collen J."/>
            <person name="Corre E."/>
            <person name="Da Silva C."/>
            <person name="Delage L."/>
            <person name="Delaroque N."/>
            <person name="Dittami S.M."/>
            <person name="Doulbeau S."/>
            <person name="Elias M."/>
            <person name="Farnham G."/>
            <person name="Gachon C.M."/>
            <person name="Gschloessl B."/>
            <person name="Heesch S."/>
            <person name="Jabbari K."/>
            <person name="Jubin C."/>
            <person name="Kawai H."/>
            <person name="Kimura K."/>
            <person name="Kloareg B."/>
            <person name="Kupper F.C."/>
            <person name="Lang D."/>
            <person name="Le Bail A."/>
            <person name="Leblanc C."/>
            <person name="Lerouge P."/>
            <person name="Lohr M."/>
            <person name="Lopez P.J."/>
            <person name="Martens C."/>
            <person name="Maumus F."/>
            <person name="Michel G."/>
            <person name="Miranda-Saavedra D."/>
            <person name="Morales J."/>
            <person name="Moreau H."/>
            <person name="Motomura T."/>
            <person name="Nagasato C."/>
            <person name="Napoli C.A."/>
            <person name="Nelson D.R."/>
            <person name="Nyvall-Collen P."/>
            <person name="Peters A.F."/>
            <person name="Pommier C."/>
            <person name="Potin P."/>
            <person name="Poulain J."/>
            <person name="Quesneville H."/>
            <person name="Read B."/>
            <person name="Rensing S.A."/>
            <person name="Ritter A."/>
            <person name="Rousvoal S."/>
            <person name="Samanta M."/>
            <person name="Samson G."/>
            <person name="Schroeder D.C."/>
            <person name="Segurens B."/>
            <person name="Strittmatter M."/>
            <person name="Tonon T."/>
            <person name="Tregear J.W."/>
            <person name="Valentin K."/>
            <person name="von Dassow P."/>
            <person name="Yamagishi T."/>
            <person name="Van de Peer Y."/>
            <person name="Wincker P."/>
        </authorList>
    </citation>
    <scope>NUCLEOTIDE SEQUENCE [LARGE SCALE GENOMIC DNA]</scope>
    <source>
        <strain evidence="12">Ec32 / CCAP1310/4</strain>
    </source>
</reference>
<comment type="function">
    <text evidence="1">The light-harvesting complex (LHC) functions as a light receptor, it captures and delivers excitation energy to photosystems with which it is closely associated. Energy is transferred from the carotenoid and chlorophyll C (or B) to chlorophyll A and the photosynthetic reaction centers where it is used to synthesize ATP and reducing power.</text>
</comment>
<dbReference type="Pfam" id="PF00504">
    <property type="entry name" value="Chloroa_b-bind"/>
    <property type="match status" value="1"/>
</dbReference>
<comment type="subcellular location">
    <subcellularLocation>
        <location evidence="2">Plastid</location>
        <location evidence="2">Chloroplast</location>
    </subcellularLocation>
</comment>
<protein>
    <submittedName>
        <fullName evidence="11">Light harvesting complex protein</fullName>
    </submittedName>
</protein>
<feature type="signal peptide" evidence="10">
    <location>
        <begin position="1"/>
        <end position="20"/>
    </location>
</feature>